<dbReference type="InterPro" id="IPR011032">
    <property type="entry name" value="GroES-like_sf"/>
</dbReference>
<accession>A0AAV9PK51</accession>
<dbReference type="RefSeq" id="XP_064662386.1">
    <property type="nucleotide sequence ID" value="XM_064799631.1"/>
</dbReference>
<dbReference type="SMART" id="SM00829">
    <property type="entry name" value="PKS_ER"/>
    <property type="match status" value="1"/>
</dbReference>
<evidence type="ECO:0000313" key="2">
    <source>
        <dbReference type="EMBL" id="KAK5173691.1"/>
    </source>
</evidence>
<dbReference type="Proteomes" id="UP001337655">
    <property type="component" value="Unassembled WGS sequence"/>
</dbReference>
<dbReference type="AlphaFoldDB" id="A0AAV9PK51"/>
<dbReference type="PANTHER" id="PTHR45033:SF2">
    <property type="entry name" value="ZINC-TYPE ALCOHOL DEHYDROGENASE-LIKE PROTEIN C1773.06C"/>
    <property type="match status" value="1"/>
</dbReference>
<dbReference type="InterPro" id="IPR013149">
    <property type="entry name" value="ADH-like_C"/>
</dbReference>
<comment type="caution">
    <text evidence="2">The sequence shown here is derived from an EMBL/GenBank/DDBJ whole genome shotgun (WGS) entry which is preliminary data.</text>
</comment>
<dbReference type="Pfam" id="PF00107">
    <property type="entry name" value="ADH_zinc_N"/>
    <property type="match status" value="1"/>
</dbReference>
<reference evidence="2 3" key="1">
    <citation type="submission" date="2023-08" db="EMBL/GenBank/DDBJ databases">
        <title>Black Yeasts Isolated from many extreme environments.</title>
        <authorList>
            <person name="Coleine C."/>
            <person name="Stajich J.E."/>
            <person name="Selbmann L."/>
        </authorList>
    </citation>
    <scope>NUCLEOTIDE SEQUENCE [LARGE SCALE GENOMIC DNA]</scope>
    <source>
        <strain evidence="2 3">CCFEE 5935</strain>
    </source>
</reference>
<dbReference type="SUPFAM" id="SSF50129">
    <property type="entry name" value="GroES-like"/>
    <property type="match status" value="1"/>
</dbReference>
<dbReference type="Pfam" id="PF08240">
    <property type="entry name" value="ADH_N"/>
    <property type="match status" value="1"/>
</dbReference>
<dbReference type="GeneID" id="89923719"/>
<dbReference type="InterPro" id="IPR052711">
    <property type="entry name" value="Zinc_ADH-like"/>
</dbReference>
<gene>
    <name evidence="2" type="ORF">LTR77_002372</name>
</gene>
<dbReference type="Gene3D" id="3.40.50.720">
    <property type="entry name" value="NAD(P)-binding Rossmann-like Domain"/>
    <property type="match status" value="1"/>
</dbReference>
<dbReference type="PANTHER" id="PTHR45033">
    <property type="match status" value="1"/>
</dbReference>
<dbReference type="Gene3D" id="3.90.180.10">
    <property type="entry name" value="Medium-chain alcohol dehydrogenases, catalytic domain"/>
    <property type="match status" value="1"/>
</dbReference>
<name>A0AAV9PK51_9PEZI</name>
<feature type="domain" description="Enoyl reductase (ER)" evidence="1">
    <location>
        <begin position="9"/>
        <end position="342"/>
    </location>
</feature>
<proteinExistence type="predicted"/>
<dbReference type="InterPro" id="IPR013154">
    <property type="entry name" value="ADH-like_N"/>
</dbReference>
<dbReference type="SUPFAM" id="SSF51735">
    <property type="entry name" value="NAD(P)-binding Rossmann-fold domains"/>
    <property type="match status" value="1"/>
</dbReference>
<keyword evidence="3" id="KW-1185">Reference proteome</keyword>
<dbReference type="CDD" id="cd08276">
    <property type="entry name" value="MDR7"/>
    <property type="match status" value="1"/>
</dbReference>
<protein>
    <recommendedName>
        <fullName evidence="1">Enoyl reductase (ER) domain-containing protein</fullName>
    </recommendedName>
</protein>
<sequence length="344" mass="36616">MASQAYQITSPSTLTLTTLPTPVPSPGPNEVLLRLHATSLNYRDILVIDHSPAYPVRAKQNLIPFSDGAGVISTVGPGSRWKAGDRVVLHPNPWLHGNDARGFDVRTVFGGGETDGTARRWMVVSDENLVKMPKGMGMEEASTMFTAGATAFRSLFHNGAVKAGPGVRVLTQGTGGVSCFAIMLAAAAGAEVVATSSSDEKLEFAKKLGATHLINYRKHPDWDKEVLSVTDGKGVDLVCDVVGAGSIEKTIKATAFGGFVSVMGMLGEDFAKPVDIMTDLLFGAKTLQGQLGASSREVFEEMSAFMEKHDLHPPVAQVFEFEQAEEALKALTTLTVPGKIVVRC</sequence>
<evidence type="ECO:0000313" key="3">
    <source>
        <dbReference type="Proteomes" id="UP001337655"/>
    </source>
</evidence>
<dbReference type="EMBL" id="JAVRRT010000003">
    <property type="protein sequence ID" value="KAK5173691.1"/>
    <property type="molecule type" value="Genomic_DNA"/>
</dbReference>
<evidence type="ECO:0000259" key="1">
    <source>
        <dbReference type="SMART" id="SM00829"/>
    </source>
</evidence>
<organism evidence="2 3">
    <name type="scientific">Saxophila tyrrhenica</name>
    <dbReference type="NCBI Taxonomy" id="1690608"/>
    <lineage>
        <taxon>Eukaryota</taxon>
        <taxon>Fungi</taxon>
        <taxon>Dikarya</taxon>
        <taxon>Ascomycota</taxon>
        <taxon>Pezizomycotina</taxon>
        <taxon>Dothideomycetes</taxon>
        <taxon>Dothideomycetidae</taxon>
        <taxon>Mycosphaerellales</taxon>
        <taxon>Extremaceae</taxon>
        <taxon>Saxophila</taxon>
    </lineage>
</organism>
<dbReference type="InterPro" id="IPR020843">
    <property type="entry name" value="ER"/>
</dbReference>
<dbReference type="GO" id="GO:0016491">
    <property type="term" value="F:oxidoreductase activity"/>
    <property type="evidence" value="ECO:0007669"/>
    <property type="project" value="InterPro"/>
</dbReference>
<dbReference type="InterPro" id="IPR036291">
    <property type="entry name" value="NAD(P)-bd_dom_sf"/>
</dbReference>